<dbReference type="PRINTS" id="PR00119">
    <property type="entry name" value="CATATPASE"/>
</dbReference>
<dbReference type="PROSITE" id="PS00154">
    <property type="entry name" value="ATPASE_E1_E2"/>
    <property type="match status" value="1"/>
</dbReference>
<dbReference type="InterPro" id="IPR023214">
    <property type="entry name" value="HAD_sf"/>
</dbReference>
<evidence type="ECO:0000256" key="4">
    <source>
        <dbReference type="ARBA" id="ARBA00022448"/>
    </source>
</evidence>
<dbReference type="Pfam" id="PF00702">
    <property type="entry name" value="Hydrolase"/>
    <property type="match status" value="1"/>
</dbReference>
<dbReference type="GO" id="GO:0005886">
    <property type="term" value="C:plasma membrane"/>
    <property type="evidence" value="ECO:0007669"/>
    <property type="project" value="UniProtKB-SubCell"/>
</dbReference>
<dbReference type="InterPro" id="IPR036412">
    <property type="entry name" value="HAD-like_sf"/>
</dbReference>
<comment type="catalytic activity">
    <reaction evidence="15">
        <text>Cu(+)(in) + ATP + H2O = Cu(+)(out) + ADP + phosphate + H(+)</text>
        <dbReference type="Rhea" id="RHEA:25792"/>
        <dbReference type="ChEBI" id="CHEBI:15377"/>
        <dbReference type="ChEBI" id="CHEBI:15378"/>
        <dbReference type="ChEBI" id="CHEBI:30616"/>
        <dbReference type="ChEBI" id="CHEBI:43474"/>
        <dbReference type="ChEBI" id="CHEBI:49552"/>
        <dbReference type="ChEBI" id="CHEBI:456216"/>
        <dbReference type="EC" id="7.2.2.8"/>
    </reaction>
</comment>
<dbReference type="Pfam" id="PF00122">
    <property type="entry name" value="E1-E2_ATPase"/>
    <property type="match status" value="1"/>
</dbReference>
<keyword evidence="4" id="KW-0813">Transport</keyword>
<dbReference type="GO" id="GO:0140581">
    <property type="term" value="F:P-type monovalent copper transporter activity"/>
    <property type="evidence" value="ECO:0007669"/>
    <property type="project" value="UniProtKB-EC"/>
</dbReference>
<comment type="subcellular location">
    <subcellularLocation>
        <location evidence="16">Cell membrane</location>
    </subcellularLocation>
    <subcellularLocation>
        <location evidence="1">Endomembrane system</location>
        <topology evidence="1">Multi-pass membrane protein</topology>
    </subcellularLocation>
</comment>
<feature type="non-terminal residue" evidence="19">
    <location>
        <position position="1"/>
    </location>
</feature>
<dbReference type="EMBL" id="JACRDE010000497">
    <property type="protein sequence ID" value="MBI5251582.1"/>
    <property type="molecule type" value="Genomic_DNA"/>
</dbReference>
<feature type="transmembrane region" description="Helical" evidence="16">
    <location>
        <begin position="458"/>
        <end position="480"/>
    </location>
</feature>
<dbReference type="SFLD" id="SFLDS00003">
    <property type="entry name" value="Haloacid_Dehalogenase"/>
    <property type="match status" value="1"/>
</dbReference>
<dbReference type="PANTHER" id="PTHR43520">
    <property type="entry name" value="ATP7, ISOFORM B"/>
    <property type="match status" value="1"/>
</dbReference>
<evidence type="ECO:0000256" key="7">
    <source>
        <dbReference type="ARBA" id="ARBA00022741"/>
    </source>
</evidence>
<keyword evidence="11 16" id="KW-1133">Transmembrane helix</keyword>
<dbReference type="Proteomes" id="UP000807825">
    <property type="component" value="Unassembled WGS sequence"/>
</dbReference>
<dbReference type="GO" id="GO:0012505">
    <property type="term" value="C:endomembrane system"/>
    <property type="evidence" value="ECO:0007669"/>
    <property type="project" value="UniProtKB-SubCell"/>
</dbReference>
<keyword evidence="13" id="KW-0406">Ion transport</keyword>
<keyword evidence="16" id="KW-1003">Cell membrane</keyword>
<feature type="transmembrane region" description="Helical" evidence="16">
    <location>
        <begin position="486"/>
        <end position="505"/>
    </location>
</feature>
<dbReference type="InterPro" id="IPR023299">
    <property type="entry name" value="ATPase_P-typ_cyto_dom_N"/>
</dbReference>
<evidence type="ECO:0000256" key="14">
    <source>
        <dbReference type="ARBA" id="ARBA00023136"/>
    </source>
</evidence>
<dbReference type="Gene3D" id="3.40.50.1000">
    <property type="entry name" value="HAD superfamily/HAD-like"/>
    <property type="match status" value="1"/>
</dbReference>
<dbReference type="FunFam" id="3.40.50.1000:FF:000144">
    <property type="entry name" value="copper-transporting ATPase 1 isoform X2"/>
    <property type="match status" value="1"/>
</dbReference>
<proteinExistence type="inferred from homology"/>
<evidence type="ECO:0000256" key="16">
    <source>
        <dbReference type="RuleBase" id="RU362081"/>
    </source>
</evidence>
<dbReference type="Gene3D" id="2.70.150.10">
    <property type="entry name" value="Calcium-transporting ATPase, cytoplasmic transduction domain A"/>
    <property type="match status" value="1"/>
</dbReference>
<evidence type="ECO:0000256" key="11">
    <source>
        <dbReference type="ARBA" id="ARBA00022989"/>
    </source>
</evidence>
<keyword evidence="10" id="KW-1278">Translocase</keyword>
<dbReference type="InterPro" id="IPR008250">
    <property type="entry name" value="ATPase_P-typ_transduc_dom_A_sf"/>
</dbReference>
<evidence type="ECO:0000256" key="10">
    <source>
        <dbReference type="ARBA" id="ARBA00022967"/>
    </source>
</evidence>
<evidence type="ECO:0000256" key="12">
    <source>
        <dbReference type="ARBA" id="ARBA00023008"/>
    </source>
</evidence>
<dbReference type="EC" id="7.2.2.8" evidence="3"/>
<reference evidence="19" key="1">
    <citation type="submission" date="2020-07" db="EMBL/GenBank/DDBJ databases">
        <title>Huge and variable diversity of episymbiotic CPR bacteria and DPANN archaea in groundwater ecosystems.</title>
        <authorList>
            <person name="He C.Y."/>
            <person name="Keren R."/>
            <person name="Whittaker M."/>
            <person name="Farag I.F."/>
            <person name="Doudna J."/>
            <person name="Cate J.H.D."/>
            <person name="Banfield J.F."/>
        </authorList>
    </citation>
    <scope>NUCLEOTIDE SEQUENCE</scope>
    <source>
        <strain evidence="19">NC_groundwater_1664_Pr3_B-0.1um_52_9</strain>
    </source>
</reference>
<evidence type="ECO:0000313" key="19">
    <source>
        <dbReference type="EMBL" id="MBI5251582.1"/>
    </source>
</evidence>
<feature type="transmembrane region" description="Helical" evidence="16">
    <location>
        <begin position="149"/>
        <end position="175"/>
    </location>
</feature>
<dbReference type="GO" id="GO:0043682">
    <property type="term" value="F:P-type divalent copper transporter activity"/>
    <property type="evidence" value="ECO:0007669"/>
    <property type="project" value="TreeGrafter"/>
</dbReference>
<dbReference type="GO" id="GO:0055070">
    <property type="term" value="P:copper ion homeostasis"/>
    <property type="evidence" value="ECO:0007669"/>
    <property type="project" value="TreeGrafter"/>
</dbReference>
<organism evidence="19 20">
    <name type="scientific">Desulfomonile tiedjei</name>
    <dbReference type="NCBI Taxonomy" id="2358"/>
    <lineage>
        <taxon>Bacteria</taxon>
        <taxon>Pseudomonadati</taxon>
        <taxon>Thermodesulfobacteriota</taxon>
        <taxon>Desulfomonilia</taxon>
        <taxon>Desulfomonilales</taxon>
        <taxon>Desulfomonilaceae</taxon>
        <taxon>Desulfomonile</taxon>
    </lineage>
</organism>
<feature type="transmembrane region" description="Helical" evidence="16">
    <location>
        <begin position="114"/>
        <end position="137"/>
    </location>
</feature>
<dbReference type="InterPro" id="IPR059000">
    <property type="entry name" value="ATPase_P-type_domA"/>
</dbReference>
<dbReference type="CDD" id="cd02094">
    <property type="entry name" value="P-type_ATPase_Cu-like"/>
    <property type="match status" value="1"/>
</dbReference>
<dbReference type="SFLD" id="SFLDF00027">
    <property type="entry name" value="p-type_atpase"/>
    <property type="match status" value="1"/>
</dbReference>
<sequence>KTARVLRDNAEVDIPVEFLQKGDVILVRPGERIPTDGTVLSGSSSVDESMLTGESMPVDKKEGSEVFGATINKSGSFTFQATKVGSETALAQIIRLVEEAQGSKAPIQRLADKVASVFVPVVFAIAIATFLIWYFLVPDHDFSRAMLNFVSVLIIACPCAMGLATPTAVMVGTGLGAEKGILIKGGESLEKAYKLTSVVFDKTGTLTNGTPAVTDVVTDGHTDAGDVLTIALSIEAVSEHPLAQAIVQRGRSDGLEALPVEGFQAVSGLGVRGSVNGKTVLLGNRRFMDQESMLIDGLDSEFKRLSDEGKTAVMVAAGGSVIGVIGLQDVPREGARETVDTLKKMGLKVVMITGDNQKTAAAVGGSLGISSILAEVMPGDKAEEIRRLQGQGESVAMVGDGINDAPALTAADVGIAIGAGTDVAIEAADITLMQNDLRLVPAAIRLSFQTMKVIRQNLFWAFFYNSLGIPIAAGALYPFFGILLNPVFAAAAMALSSVSVVSNSLRLRWLLGKRI</sequence>
<feature type="compositionally biased region" description="Polar residues" evidence="17">
    <location>
        <begin position="38"/>
        <end position="47"/>
    </location>
</feature>
<dbReference type="PANTHER" id="PTHR43520:SF8">
    <property type="entry name" value="P-TYPE CU(+) TRANSPORTER"/>
    <property type="match status" value="1"/>
</dbReference>
<evidence type="ECO:0000256" key="9">
    <source>
        <dbReference type="ARBA" id="ARBA00022840"/>
    </source>
</evidence>
<keyword evidence="7 16" id="KW-0547">Nucleotide-binding</keyword>
<comment type="caution">
    <text evidence="19">The sequence shown here is derived from an EMBL/GenBank/DDBJ whole genome shotgun (WGS) entry which is preliminary data.</text>
</comment>
<evidence type="ECO:0000256" key="5">
    <source>
        <dbReference type="ARBA" id="ARBA00022692"/>
    </source>
</evidence>
<dbReference type="GO" id="GO:0016887">
    <property type="term" value="F:ATP hydrolysis activity"/>
    <property type="evidence" value="ECO:0007669"/>
    <property type="project" value="InterPro"/>
</dbReference>
<keyword evidence="12" id="KW-0186">Copper</keyword>
<dbReference type="FunFam" id="2.70.150.10:FF:000002">
    <property type="entry name" value="Copper-transporting ATPase 1, putative"/>
    <property type="match status" value="1"/>
</dbReference>
<dbReference type="Gene3D" id="3.40.1110.10">
    <property type="entry name" value="Calcium-transporting ATPase, cytoplasmic domain N"/>
    <property type="match status" value="1"/>
</dbReference>
<keyword evidence="9 16" id="KW-0067">ATP-binding</keyword>
<evidence type="ECO:0000256" key="8">
    <source>
        <dbReference type="ARBA" id="ARBA00022796"/>
    </source>
</evidence>
<dbReference type="NCBIfam" id="TIGR01525">
    <property type="entry name" value="ATPase-IB_hvy"/>
    <property type="match status" value="1"/>
</dbReference>
<dbReference type="InterPro" id="IPR027256">
    <property type="entry name" value="P-typ_ATPase_IB"/>
</dbReference>
<keyword evidence="8" id="KW-0187">Copper transport</keyword>
<dbReference type="AlphaFoldDB" id="A0A9D6V4X4"/>
<evidence type="ECO:0000256" key="13">
    <source>
        <dbReference type="ARBA" id="ARBA00023065"/>
    </source>
</evidence>
<evidence type="ECO:0000256" key="3">
    <source>
        <dbReference type="ARBA" id="ARBA00012517"/>
    </source>
</evidence>
<dbReference type="SUPFAM" id="SSF56784">
    <property type="entry name" value="HAD-like"/>
    <property type="match status" value="1"/>
</dbReference>
<keyword evidence="5 16" id="KW-0812">Transmembrane</keyword>
<dbReference type="InterPro" id="IPR044492">
    <property type="entry name" value="P_typ_ATPase_HD_dom"/>
</dbReference>
<protein>
    <recommendedName>
        <fullName evidence="3">P-type Cu(+) transporter</fullName>
        <ecNumber evidence="3">7.2.2.8</ecNumber>
    </recommendedName>
</protein>
<evidence type="ECO:0000259" key="18">
    <source>
        <dbReference type="Pfam" id="PF00122"/>
    </source>
</evidence>
<dbReference type="SUPFAM" id="SSF81665">
    <property type="entry name" value="Calcium ATPase, transmembrane domain M"/>
    <property type="match status" value="1"/>
</dbReference>
<keyword evidence="14 16" id="KW-0472">Membrane</keyword>
<dbReference type="GO" id="GO:0005524">
    <property type="term" value="F:ATP binding"/>
    <property type="evidence" value="ECO:0007669"/>
    <property type="project" value="UniProtKB-UniRule"/>
</dbReference>
<dbReference type="InterPro" id="IPR001757">
    <property type="entry name" value="P_typ_ATPase"/>
</dbReference>
<evidence type="ECO:0000313" key="20">
    <source>
        <dbReference type="Proteomes" id="UP000807825"/>
    </source>
</evidence>
<accession>A0A9D6V4X4</accession>
<dbReference type="SFLD" id="SFLDG00002">
    <property type="entry name" value="C1.7:_P-type_atpase_like"/>
    <property type="match status" value="1"/>
</dbReference>
<evidence type="ECO:0000256" key="2">
    <source>
        <dbReference type="ARBA" id="ARBA00006024"/>
    </source>
</evidence>
<name>A0A9D6V4X4_9BACT</name>
<dbReference type="NCBIfam" id="TIGR01511">
    <property type="entry name" value="ATPase-IB1_Cu"/>
    <property type="match status" value="1"/>
</dbReference>
<dbReference type="InterPro" id="IPR018303">
    <property type="entry name" value="ATPase_P-typ_P_site"/>
</dbReference>
<comment type="similarity">
    <text evidence="2 16">Belongs to the cation transport ATPase (P-type) (TC 3.A.3) family. Type IB subfamily.</text>
</comment>
<evidence type="ECO:0000256" key="15">
    <source>
        <dbReference type="ARBA" id="ARBA00049289"/>
    </source>
</evidence>
<evidence type="ECO:0000256" key="6">
    <source>
        <dbReference type="ARBA" id="ARBA00022723"/>
    </source>
</evidence>
<feature type="region of interest" description="Disordered" evidence="17">
    <location>
        <begin position="37"/>
        <end position="56"/>
    </location>
</feature>
<dbReference type="SUPFAM" id="SSF81653">
    <property type="entry name" value="Calcium ATPase, transduction domain A"/>
    <property type="match status" value="1"/>
</dbReference>
<dbReference type="InterPro" id="IPR023298">
    <property type="entry name" value="ATPase_P-typ_TM_dom_sf"/>
</dbReference>
<gene>
    <name evidence="19" type="ORF">HY912_18990</name>
</gene>
<evidence type="ECO:0000256" key="1">
    <source>
        <dbReference type="ARBA" id="ARBA00004127"/>
    </source>
</evidence>
<evidence type="ECO:0000256" key="17">
    <source>
        <dbReference type="SAM" id="MobiDB-lite"/>
    </source>
</evidence>
<dbReference type="NCBIfam" id="TIGR01494">
    <property type="entry name" value="ATPase_P-type"/>
    <property type="match status" value="1"/>
</dbReference>
<keyword evidence="6 16" id="KW-0479">Metal-binding</keyword>
<dbReference type="GO" id="GO:0005507">
    <property type="term" value="F:copper ion binding"/>
    <property type="evidence" value="ECO:0007669"/>
    <property type="project" value="TreeGrafter"/>
</dbReference>
<feature type="domain" description="P-type ATPase A" evidence="18">
    <location>
        <begin position="2"/>
        <end position="98"/>
    </location>
</feature>